<keyword evidence="2" id="KW-1185">Reference proteome</keyword>
<dbReference type="Proteomes" id="UP001318040">
    <property type="component" value="Unplaced"/>
</dbReference>
<accession>A0AAJ7WKU6</accession>
<feature type="compositionally biased region" description="Basic and acidic residues" evidence="1">
    <location>
        <begin position="25"/>
        <end position="37"/>
    </location>
</feature>
<name>A0AAJ7WKU6_PETMA</name>
<gene>
    <name evidence="3" type="primary">LOC116938448</name>
</gene>
<protein>
    <submittedName>
        <fullName evidence="3">Unconventional myosin-Vb-like</fullName>
    </submittedName>
</protein>
<sequence length="313" mass="35170">MQMQRRLDEQASEFRSVTERLSTAELRERSAVERSRSSEASALALGARAEAAELRQAALQAELRLHQRQIHEAHEELQGARDGAQQEKEASGKTLLELQRQNADLRRQNAELIARLDTEQTEAEERLRAERRSLEDVLQEERSRHQTLLQEQASLESRCDHLLQQLQQQQLQQLQQQDGDMAKPESAYGSLRSSDIGDSDTLSQDAEDVCGDTVSSQLLLSLRLRVRALEEQLRHRSLGDTGGAILAMEMASENSSLRAEVEEVRHALRDNASADTVRMLLTHPQRESKVSEILTTSPGTQEVVGSIPDPVRC</sequence>
<proteinExistence type="predicted"/>
<feature type="region of interest" description="Disordered" evidence="1">
    <location>
        <begin position="170"/>
        <end position="206"/>
    </location>
</feature>
<evidence type="ECO:0000256" key="1">
    <source>
        <dbReference type="SAM" id="MobiDB-lite"/>
    </source>
</evidence>
<dbReference type="AlphaFoldDB" id="A0AAJ7WKU6"/>
<evidence type="ECO:0000313" key="2">
    <source>
        <dbReference type="Proteomes" id="UP001318040"/>
    </source>
</evidence>
<feature type="region of interest" description="Disordered" evidence="1">
    <location>
        <begin position="1"/>
        <end position="41"/>
    </location>
</feature>
<dbReference type="KEGG" id="pmrn:116938448"/>
<organism evidence="2 3">
    <name type="scientific">Petromyzon marinus</name>
    <name type="common">Sea lamprey</name>
    <dbReference type="NCBI Taxonomy" id="7757"/>
    <lineage>
        <taxon>Eukaryota</taxon>
        <taxon>Metazoa</taxon>
        <taxon>Chordata</taxon>
        <taxon>Craniata</taxon>
        <taxon>Vertebrata</taxon>
        <taxon>Cyclostomata</taxon>
        <taxon>Hyperoartia</taxon>
        <taxon>Petromyzontiformes</taxon>
        <taxon>Petromyzontidae</taxon>
        <taxon>Petromyzon</taxon>
    </lineage>
</organism>
<evidence type="ECO:0000313" key="3">
    <source>
        <dbReference type="RefSeq" id="XP_032801456.1"/>
    </source>
</evidence>
<reference evidence="3" key="1">
    <citation type="submission" date="2025-08" db="UniProtKB">
        <authorList>
            <consortium name="RefSeq"/>
        </authorList>
    </citation>
    <scope>IDENTIFICATION</scope>
    <source>
        <tissue evidence="3">Sperm</tissue>
    </source>
</reference>
<dbReference type="RefSeq" id="XP_032801456.1">
    <property type="nucleotide sequence ID" value="XM_032945565.1"/>
</dbReference>